<evidence type="ECO:0000256" key="1">
    <source>
        <dbReference type="SAM" id="MobiDB-lite"/>
    </source>
</evidence>
<evidence type="ECO:0000313" key="2">
    <source>
        <dbReference type="EMBL" id="KAL3808559.1"/>
    </source>
</evidence>
<name>A0ABD3R7B9_9STRA</name>
<organism evidence="2 3">
    <name type="scientific">Cyclostephanos tholiformis</name>
    <dbReference type="NCBI Taxonomy" id="382380"/>
    <lineage>
        <taxon>Eukaryota</taxon>
        <taxon>Sar</taxon>
        <taxon>Stramenopiles</taxon>
        <taxon>Ochrophyta</taxon>
        <taxon>Bacillariophyta</taxon>
        <taxon>Coscinodiscophyceae</taxon>
        <taxon>Thalassiosirophycidae</taxon>
        <taxon>Stephanodiscales</taxon>
        <taxon>Stephanodiscaceae</taxon>
        <taxon>Cyclostephanos</taxon>
    </lineage>
</organism>
<feature type="compositionally biased region" description="Low complexity" evidence="1">
    <location>
        <begin position="63"/>
        <end position="93"/>
    </location>
</feature>
<accession>A0ABD3R7B9</accession>
<comment type="caution">
    <text evidence="2">The sequence shown here is derived from an EMBL/GenBank/DDBJ whole genome shotgun (WGS) entry which is preliminary data.</text>
</comment>
<protein>
    <submittedName>
        <fullName evidence="2">Uncharacterized protein</fullName>
    </submittedName>
</protein>
<proteinExistence type="predicted"/>
<dbReference type="AlphaFoldDB" id="A0ABD3R7B9"/>
<dbReference type="EMBL" id="JALLPB020000492">
    <property type="protein sequence ID" value="KAL3808559.1"/>
    <property type="molecule type" value="Genomic_DNA"/>
</dbReference>
<feature type="region of interest" description="Disordered" evidence="1">
    <location>
        <begin position="60"/>
        <end position="97"/>
    </location>
</feature>
<gene>
    <name evidence="2" type="ORF">ACHAXA_008348</name>
</gene>
<dbReference type="Proteomes" id="UP001530377">
    <property type="component" value="Unassembled WGS sequence"/>
</dbReference>
<reference evidence="2 3" key="1">
    <citation type="submission" date="2024-10" db="EMBL/GenBank/DDBJ databases">
        <title>Updated reference genomes for cyclostephanoid diatoms.</title>
        <authorList>
            <person name="Roberts W.R."/>
            <person name="Alverson A.J."/>
        </authorList>
    </citation>
    <scope>NUCLEOTIDE SEQUENCE [LARGE SCALE GENOMIC DNA]</scope>
    <source>
        <strain evidence="2 3">AJA228-03</strain>
    </source>
</reference>
<evidence type="ECO:0000313" key="3">
    <source>
        <dbReference type="Proteomes" id="UP001530377"/>
    </source>
</evidence>
<sequence length="254" mass="29769">MPTHIARQRVVPLEWNSDIPKTDGSLVTFVSSVDNIGHNLIESHEDFSVTGFDTSFGEYASKDNNSNDNSNDSIVSLPSQSPRLQQPRRSSLRSADRRRDSRRSVRFSIVDDELEALWNLVFESIENDKPRIDGFSVTGLQESHVLENKFVIDDRDDELEALWNRDDLGWRFSDTVSDIETHEYELEAERNTEYMRMIQDHIERVERKWRERELINQQKEKEPELINQRKEKKGFKSKVLKPLWKGFLEATSRS</sequence>
<keyword evidence="3" id="KW-1185">Reference proteome</keyword>